<organism evidence="8 9">
    <name type="scientific">Candidatus Roizmanbacteria bacterium CG23_combo_of_CG06-09_8_20_14_all_35_49</name>
    <dbReference type="NCBI Taxonomy" id="1974863"/>
    <lineage>
        <taxon>Bacteria</taxon>
        <taxon>Candidatus Roizmaniibacteriota</taxon>
    </lineage>
</organism>
<feature type="transmembrane region" description="Helical" evidence="6">
    <location>
        <begin position="56"/>
        <end position="79"/>
    </location>
</feature>
<protein>
    <submittedName>
        <fullName evidence="8">Alkaline phosphatase</fullName>
    </submittedName>
</protein>
<sequence length="210" mass="24288">MIENVISFLTNLIISFISKTGYIGVFLLMTAESALIPIPSEVTMPFAGYLASVGRFNILSIIFIGALANLFGSVLAYWLGYWGEDHVVRILIKKYGKYLLMTEHEYNRSENWFRKYGEKITFFSRILPIVRTFISLPAGVAKMNFWKFSFFTFFGSLIWSGLLAYVGFALGKNWHSISGYYRKFEYLIIFVILAAAIYYIIHKVQKLRRK</sequence>
<dbReference type="InterPro" id="IPR032816">
    <property type="entry name" value="VTT_dom"/>
</dbReference>
<dbReference type="EMBL" id="PCRE01000043">
    <property type="protein sequence ID" value="PIP14826.1"/>
    <property type="molecule type" value="Genomic_DNA"/>
</dbReference>
<dbReference type="Pfam" id="PF09335">
    <property type="entry name" value="VTT_dom"/>
    <property type="match status" value="1"/>
</dbReference>
<evidence type="ECO:0000313" key="8">
    <source>
        <dbReference type="EMBL" id="PIP14826.1"/>
    </source>
</evidence>
<keyword evidence="5 6" id="KW-0472">Membrane</keyword>
<evidence type="ECO:0000259" key="7">
    <source>
        <dbReference type="Pfam" id="PF09335"/>
    </source>
</evidence>
<dbReference type="PANTHER" id="PTHR42709">
    <property type="entry name" value="ALKALINE PHOSPHATASE LIKE PROTEIN"/>
    <property type="match status" value="1"/>
</dbReference>
<feature type="transmembrane region" description="Helical" evidence="6">
    <location>
        <begin position="183"/>
        <end position="201"/>
    </location>
</feature>
<evidence type="ECO:0000256" key="5">
    <source>
        <dbReference type="ARBA" id="ARBA00023136"/>
    </source>
</evidence>
<keyword evidence="3 6" id="KW-0812">Transmembrane</keyword>
<feature type="transmembrane region" description="Helical" evidence="6">
    <location>
        <begin position="148"/>
        <end position="171"/>
    </location>
</feature>
<evidence type="ECO:0000313" key="9">
    <source>
        <dbReference type="Proteomes" id="UP000231025"/>
    </source>
</evidence>
<dbReference type="InterPro" id="IPR051311">
    <property type="entry name" value="DedA_domain"/>
</dbReference>
<accession>A0A2G9Y6L0</accession>
<name>A0A2G9Y6L0_9BACT</name>
<dbReference type="PANTHER" id="PTHR42709:SF6">
    <property type="entry name" value="UNDECAPRENYL PHOSPHATE TRANSPORTER A"/>
    <property type="match status" value="1"/>
</dbReference>
<evidence type="ECO:0000256" key="3">
    <source>
        <dbReference type="ARBA" id="ARBA00022692"/>
    </source>
</evidence>
<evidence type="ECO:0000256" key="4">
    <source>
        <dbReference type="ARBA" id="ARBA00022989"/>
    </source>
</evidence>
<keyword evidence="2" id="KW-1003">Cell membrane</keyword>
<proteinExistence type="predicted"/>
<comment type="subcellular location">
    <subcellularLocation>
        <location evidence="1">Cell membrane</location>
        <topology evidence="1">Multi-pass membrane protein</topology>
    </subcellularLocation>
</comment>
<evidence type="ECO:0000256" key="6">
    <source>
        <dbReference type="SAM" id="Phobius"/>
    </source>
</evidence>
<keyword evidence="4 6" id="KW-1133">Transmembrane helix</keyword>
<gene>
    <name evidence="8" type="ORF">COX47_02915</name>
</gene>
<feature type="domain" description="VTT" evidence="7">
    <location>
        <begin position="38"/>
        <end position="167"/>
    </location>
</feature>
<comment type="caution">
    <text evidence="8">The sequence shown here is derived from an EMBL/GenBank/DDBJ whole genome shotgun (WGS) entry which is preliminary data.</text>
</comment>
<reference evidence="8 9" key="1">
    <citation type="submission" date="2017-09" db="EMBL/GenBank/DDBJ databases">
        <title>Depth-based differentiation of microbial function through sediment-hosted aquifers and enrichment of novel symbionts in the deep terrestrial subsurface.</title>
        <authorList>
            <person name="Probst A.J."/>
            <person name="Ladd B."/>
            <person name="Jarett J.K."/>
            <person name="Geller-Mcgrath D.E."/>
            <person name="Sieber C.M."/>
            <person name="Emerson J.B."/>
            <person name="Anantharaman K."/>
            <person name="Thomas B.C."/>
            <person name="Malmstrom R."/>
            <person name="Stieglmeier M."/>
            <person name="Klingl A."/>
            <person name="Woyke T."/>
            <person name="Ryan C.M."/>
            <person name="Banfield J.F."/>
        </authorList>
    </citation>
    <scope>NUCLEOTIDE SEQUENCE [LARGE SCALE GENOMIC DNA]</scope>
    <source>
        <strain evidence="8">CG23_combo_of_CG06-09_8_20_14_all_35_49</strain>
    </source>
</reference>
<evidence type="ECO:0000256" key="1">
    <source>
        <dbReference type="ARBA" id="ARBA00004651"/>
    </source>
</evidence>
<dbReference type="Proteomes" id="UP000231025">
    <property type="component" value="Unassembled WGS sequence"/>
</dbReference>
<dbReference type="GO" id="GO:0005886">
    <property type="term" value="C:plasma membrane"/>
    <property type="evidence" value="ECO:0007669"/>
    <property type="project" value="UniProtKB-SubCell"/>
</dbReference>
<dbReference type="AlphaFoldDB" id="A0A2G9Y6L0"/>
<feature type="transmembrane region" description="Helical" evidence="6">
    <location>
        <begin position="12"/>
        <end position="35"/>
    </location>
</feature>
<evidence type="ECO:0000256" key="2">
    <source>
        <dbReference type="ARBA" id="ARBA00022475"/>
    </source>
</evidence>